<comment type="similarity">
    <text evidence="4 9">Belongs to the SurE nucleotidase family.</text>
</comment>
<dbReference type="InterPro" id="IPR030048">
    <property type="entry name" value="SurE"/>
</dbReference>
<dbReference type="Proteomes" id="UP000278222">
    <property type="component" value="Unassembled WGS sequence"/>
</dbReference>
<dbReference type="GO" id="GO:0008253">
    <property type="term" value="F:5'-nucleotidase activity"/>
    <property type="evidence" value="ECO:0007669"/>
    <property type="project" value="UniProtKB-UniRule"/>
</dbReference>
<protein>
    <recommendedName>
        <fullName evidence="9">5'-nucleotidase SurE</fullName>
        <ecNumber evidence="9">3.1.3.5</ecNumber>
    </recommendedName>
    <alternativeName>
        <fullName evidence="9">Nucleoside 5'-monophosphate phosphohydrolase</fullName>
    </alternativeName>
</protein>
<dbReference type="RefSeq" id="WP_123689220.1">
    <property type="nucleotide sequence ID" value="NZ_AP019700.1"/>
</dbReference>
<comment type="cofactor">
    <cofactor evidence="9">
        <name>a divalent metal cation</name>
        <dbReference type="ChEBI" id="CHEBI:60240"/>
    </cofactor>
    <text evidence="9">Binds 1 divalent metal cation per subunit.</text>
</comment>
<evidence type="ECO:0000313" key="11">
    <source>
        <dbReference type="EMBL" id="ROP99877.1"/>
    </source>
</evidence>
<dbReference type="GO" id="GO:0008254">
    <property type="term" value="F:3'-nucleotidase activity"/>
    <property type="evidence" value="ECO:0007669"/>
    <property type="project" value="TreeGrafter"/>
</dbReference>
<dbReference type="SUPFAM" id="SSF64167">
    <property type="entry name" value="SurE-like"/>
    <property type="match status" value="1"/>
</dbReference>
<dbReference type="GO" id="GO:0005737">
    <property type="term" value="C:cytoplasm"/>
    <property type="evidence" value="ECO:0007669"/>
    <property type="project" value="UniProtKB-SubCell"/>
</dbReference>
<dbReference type="PANTHER" id="PTHR30457">
    <property type="entry name" value="5'-NUCLEOTIDASE SURE"/>
    <property type="match status" value="1"/>
</dbReference>
<comment type="function">
    <text evidence="9">Nucleotidase that shows phosphatase activity on nucleoside 5'-monophosphates.</text>
</comment>
<dbReference type="EC" id="3.1.3.5" evidence="9"/>
<feature type="binding site" evidence="9">
    <location>
        <position position="16"/>
    </location>
    <ligand>
        <name>a divalent metal cation</name>
        <dbReference type="ChEBI" id="CHEBI:60240"/>
    </ligand>
</feature>
<keyword evidence="12" id="KW-1185">Reference proteome</keyword>
<dbReference type="GO" id="GO:0000166">
    <property type="term" value="F:nucleotide binding"/>
    <property type="evidence" value="ECO:0007669"/>
    <property type="project" value="UniProtKB-KW"/>
</dbReference>
<keyword evidence="6 9" id="KW-0479">Metal-binding</keyword>
<dbReference type="FunFam" id="3.40.1210.10:FF:000001">
    <property type="entry name" value="5'/3'-nucleotidase SurE"/>
    <property type="match status" value="1"/>
</dbReference>
<evidence type="ECO:0000256" key="6">
    <source>
        <dbReference type="ARBA" id="ARBA00022723"/>
    </source>
</evidence>
<organism evidence="11 12">
    <name type="scientific">Stella humosa</name>
    <dbReference type="NCBI Taxonomy" id="94"/>
    <lineage>
        <taxon>Bacteria</taxon>
        <taxon>Pseudomonadati</taxon>
        <taxon>Pseudomonadota</taxon>
        <taxon>Alphaproteobacteria</taxon>
        <taxon>Rhodospirillales</taxon>
        <taxon>Stellaceae</taxon>
        <taxon>Stella</taxon>
    </lineage>
</organism>
<evidence type="ECO:0000256" key="2">
    <source>
        <dbReference type="ARBA" id="ARBA00001946"/>
    </source>
</evidence>
<dbReference type="PANTHER" id="PTHR30457:SF12">
    <property type="entry name" value="5'_3'-NUCLEOTIDASE SURE"/>
    <property type="match status" value="1"/>
</dbReference>
<feature type="binding site" evidence="9">
    <location>
        <position position="17"/>
    </location>
    <ligand>
        <name>a divalent metal cation</name>
        <dbReference type="ChEBI" id="CHEBI:60240"/>
    </ligand>
</feature>
<comment type="subcellular location">
    <subcellularLocation>
        <location evidence="3 9">Cytoplasm</location>
    </subcellularLocation>
</comment>
<comment type="catalytic activity">
    <reaction evidence="1 9">
        <text>a ribonucleoside 5'-phosphate + H2O = a ribonucleoside + phosphate</text>
        <dbReference type="Rhea" id="RHEA:12484"/>
        <dbReference type="ChEBI" id="CHEBI:15377"/>
        <dbReference type="ChEBI" id="CHEBI:18254"/>
        <dbReference type="ChEBI" id="CHEBI:43474"/>
        <dbReference type="ChEBI" id="CHEBI:58043"/>
        <dbReference type="EC" id="3.1.3.5"/>
    </reaction>
</comment>
<proteinExistence type="inferred from homology"/>
<dbReference type="NCBIfam" id="TIGR00087">
    <property type="entry name" value="surE"/>
    <property type="match status" value="1"/>
</dbReference>
<dbReference type="InterPro" id="IPR002828">
    <property type="entry name" value="SurE-like_Pase/nucleotidase"/>
</dbReference>
<keyword evidence="8 9" id="KW-0378">Hydrolase</keyword>
<dbReference type="Pfam" id="PF01975">
    <property type="entry name" value="SurE"/>
    <property type="match status" value="1"/>
</dbReference>
<dbReference type="HAMAP" id="MF_00060">
    <property type="entry name" value="SurE"/>
    <property type="match status" value="1"/>
</dbReference>
<evidence type="ECO:0000256" key="8">
    <source>
        <dbReference type="ARBA" id="ARBA00022801"/>
    </source>
</evidence>
<comment type="cofactor">
    <cofactor evidence="2">
        <name>Mg(2+)</name>
        <dbReference type="ChEBI" id="CHEBI:18420"/>
    </cofactor>
</comment>
<dbReference type="GO" id="GO:0004309">
    <property type="term" value="F:exopolyphosphatase activity"/>
    <property type="evidence" value="ECO:0007669"/>
    <property type="project" value="TreeGrafter"/>
</dbReference>
<evidence type="ECO:0000256" key="3">
    <source>
        <dbReference type="ARBA" id="ARBA00004496"/>
    </source>
</evidence>
<comment type="caution">
    <text evidence="11">The sequence shown here is derived from an EMBL/GenBank/DDBJ whole genome shotgun (WGS) entry which is preliminary data.</text>
</comment>
<dbReference type="GO" id="GO:0046872">
    <property type="term" value="F:metal ion binding"/>
    <property type="evidence" value="ECO:0007669"/>
    <property type="project" value="UniProtKB-UniRule"/>
</dbReference>
<keyword evidence="5 9" id="KW-0963">Cytoplasm</keyword>
<feature type="binding site" evidence="9">
    <location>
        <position position="48"/>
    </location>
    <ligand>
        <name>a divalent metal cation</name>
        <dbReference type="ChEBI" id="CHEBI:60240"/>
    </ligand>
</feature>
<feature type="domain" description="Survival protein SurE-like phosphatase/nucleotidase" evidence="10">
    <location>
        <begin position="11"/>
        <end position="193"/>
    </location>
</feature>
<evidence type="ECO:0000256" key="5">
    <source>
        <dbReference type="ARBA" id="ARBA00022490"/>
    </source>
</evidence>
<feature type="binding site" evidence="9">
    <location>
        <position position="101"/>
    </location>
    <ligand>
        <name>a divalent metal cation</name>
        <dbReference type="ChEBI" id="CHEBI:60240"/>
    </ligand>
</feature>
<dbReference type="InterPro" id="IPR036523">
    <property type="entry name" value="SurE-like_sf"/>
</dbReference>
<dbReference type="NCBIfam" id="NF001490">
    <property type="entry name" value="PRK00346.1-4"/>
    <property type="match status" value="1"/>
</dbReference>
<evidence type="ECO:0000256" key="4">
    <source>
        <dbReference type="ARBA" id="ARBA00011062"/>
    </source>
</evidence>
<name>A0A3N1M846_9PROT</name>
<keyword evidence="7 9" id="KW-0547">Nucleotide-binding</keyword>
<evidence type="ECO:0000313" key="12">
    <source>
        <dbReference type="Proteomes" id="UP000278222"/>
    </source>
</evidence>
<evidence type="ECO:0000256" key="1">
    <source>
        <dbReference type="ARBA" id="ARBA00000815"/>
    </source>
</evidence>
<dbReference type="EMBL" id="RJKX01000013">
    <property type="protein sequence ID" value="ROP99877.1"/>
    <property type="molecule type" value="Genomic_DNA"/>
</dbReference>
<evidence type="ECO:0000259" key="10">
    <source>
        <dbReference type="Pfam" id="PF01975"/>
    </source>
</evidence>
<evidence type="ECO:0000256" key="7">
    <source>
        <dbReference type="ARBA" id="ARBA00022741"/>
    </source>
</evidence>
<dbReference type="AlphaFoldDB" id="A0A3N1M846"/>
<sequence>MTAIDLANARILVTNDDGIHAPGIKVLEKVARSLSKDVWTVAPEEEHSGAGHSLTLRYPLRIRQLSRRRFAVDGTPTDAVLMGVRVLLKSKRPTLILSGVNRGGNLGEDVTYSGTVAAAMEGTQLGIPSIALSQCTRPGQPIWWSATEHHAPDVIRRVCEVGWPKNVLINLNFPPCPPASVEGIRATSQGRHKIGGALQEGKDPRGLSYYWIATTRDEDDGVEGTDLHAVRNLFISVTPLFTDLTHRPTLKPLAEIFP</sequence>
<reference evidence="11 12" key="1">
    <citation type="submission" date="2018-11" db="EMBL/GenBank/DDBJ databases">
        <title>Genomic Encyclopedia of Type Strains, Phase IV (KMG-IV): sequencing the most valuable type-strain genomes for metagenomic binning, comparative biology and taxonomic classification.</title>
        <authorList>
            <person name="Goeker M."/>
        </authorList>
    </citation>
    <scope>NUCLEOTIDE SEQUENCE [LARGE SCALE GENOMIC DNA]</scope>
    <source>
        <strain evidence="11 12">DSM 5900</strain>
    </source>
</reference>
<dbReference type="Gene3D" id="3.40.1210.10">
    <property type="entry name" value="Survival protein SurE-like phosphatase/nucleotidase"/>
    <property type="match status" value="1"/>
</dbReference>
<gene>
    <name evidence="9" type="primary">surE</name>
    <name evidence="11" type="ORF">EDC65_1668</name>
</gene>
<evidence type="ECO:0000256" key="9">
    <source>
        <dbReference type="HAMAP-Rule" id="MF_00060"/>
    </source>
</evidence>
<dbReference type="OrthoDB" id="9780815at2"/>
<accession>A0A3N1M846</accession>